<dbReference type="InterPro" id="IPR007219">
    <property type="entry name" value="XnlR_reg_dom"/>
</dbReference>
<keyword evidence="1" id="KW-0805">Transcription regulation</keyword>
<accession>A0A5N6U143</accession>
<dbReference type="PANTHER" id="PTHR46910:SF25">
    <property type="entry name" value="ABC-TRANSPORTER-REGULATING TRANSCRIPTION FACTOR"/>
    <property type="match status" value="1"/>
</dbReference>
<evidence type="ECO:0000256" key="3">
    <source>
        <dbReference type="ARBA" id="ARBA00023242"/>
    </source>
</evidence>
<evidence type="ECO:0000256" key="2">
    <source>
        <dbReference type="ARBA" id="ARBA00023163"/>
    </source>
</evidence>
<evidence type="ECO:0000313" key="5">
    <source>
        <dbReference type="EMBL" id="KAE8152302.1"/>
    </source>
</evidence>
<gene>
    <name evidence="5" type="ORF">BDV25DRAFT_128086</name>
</gene>
<protein>
    <submittedName>
        <fullName evidence="5">Fungal-specific transcription factor domain-containing protein</fullName>
    </submittedName>
</protein>
<dbReference type="OrthoDB" id="2123952at2759"/>
<reference evidence="5 6" key="1">
    <citation type="submission" date="2019-04" db="EMBL/GenBank/DDBJ databases">
        <title>Friends and foes A comparative genomics study of 23 Aspergillus species from section Flavi.</title>
        <authorList>
            <consortium name="DOE Joint Genome Institute"/>
            <person name="Kjaerbolling I."/>
            <person name="Vesth T."/>
            <person name="Frisvad J.C."/>
            <person name="Nybo J.L."/>
            <person name="Theobald S."/>
            <person name="Kildgaard S."/>
            <person name="Isbrandt T."/>
            <person name="Kuo A."/>
            <person name="Sato A."/>
            <person name="Lyhne E.K."/>
            <person name="Kogle M.E."/>
            <person name="Wiebenga A."/>
            <person name="Kun R.S."/>
            <person name="Lubbers R.J."/>
            <person name="Makela M.R."/>
            <person name="Barry K."/>
            <person name="Chovatia M."/>
            <person name="Clum A."/>
            <person name="Daum C."/>
            <person name="Haridas S."/>
            <person name="He G."/>
            <person name="LaButti K."/>
            <person name="Lipzen A."/>
            <person name="Mondo S."/>
            <person name="Riley R."/>
            <person name="Salamov A."/>
            <person name="Simmons B.A."/>
            <person name="Magnuson J.K."/>
            <person name="Henrissat B."/>
            <person name="Mortensen U.H."/>
            <person name="Larsen T.O."/>
            <person name="Devries R.P."/>
            <person name="Grigoriev I.V."/>
            <person name="Machida M."/>
            <person name="Baker S.E."/>
            <person name="Andersen M.R."/>
        </authorList>
    </citation>
    <scope>NUCLEOTIDE SEQUENCE [LARGE SCALE GENOMIC DNA]</scope>
    <source>
        <strain evidence="5 6">IBT 18842</strain>
    </source>
</reference>
<dbReference type="GO" id="GO:0008270">
    <property type="term" value="F:zinc ion binding"/>
    <property type="evidence" value="ECO:0007669"/>
    <property type="project" value="InterPro"/>
</dbReference>
<dbReference type="Proteomes" id="UP000325780">
    <property type="component" value="Unassembled WGS sequence"/>
</dbReference>
<evidence type="ECO:0000313" key="6">
    <source>
        <dbReference type="Proteomes" id="UP000325780"/>
    </source>
</evidence>
<dbReference type="SMART" id="SM00906">
    <property type="entry name" value="Fungal_trans"/>
    <property type="match status" value="1"/>
</dbReference>
<dbReference type="CDD" id="cd12148">
    <property type="entry name" value="fungal_TF_MHR"/>
    <property type="match status" value="1"/>
</dbReference>
<dbReference type="GO" id="GO:0003677">
    <property type="term" value="F:DNA binding"/>
    <property type="evidence" value="ECO:0007669"/>
    <property type="project" value="InterPro"/>
</dbReference>
<evidence type="ECO:0000256" key="1">
    <source>
        <dbReference type="ARBA" id="ARBA00023015"/>
    </source>
</evidence>
<dbReference type="GO" id="GO:0003700">
    <property type="term" value="F:DNA-binding transcription factor activity"/>
    <property type="evidence" value="ECO:0007669"/>
    <property type="project" value="InterPro"/>
</dbReference>
<keyword evidence="6" id="KW-1185">Reference proteome</keyword>
<sequence length="567" mass="62733">MINRLETGIERMEARLQDMGVKLIDDTLVDTTEAQLPALPIYESSEHETLAADPNSGLVFTHGGVDGPPSLTSFLIPRSLADVSTTGGFSVISQRGMEWISQKAGKVSTEHLSALLLAKDDETNSGTPFVSPLPNRIFCPLPPMEEAISLLHDYIRDFNTILPVFKRPELVSLFTQDNLEMKFRSPSQWASINAILATALILRPCQTDSQKSWLFIQNALEVVNELWLGPPDLLAVQSLLVIATFLLGTSAVQPCGYLVSTAIRLCHDLGLGNTEDKLPLSAEEAQHRQTIFWIAYWLDRELCLRFGEPPTSSDDDFGAALPMEAPTDSIYSIPTSDLSGNFNAFRSACQLATIKGQLYQDLYSATAVDRPIDEIISSVGTLDEKLQAWKKNIPTEYQPESGNRTGSWQPTMSPILLLLHYSYFDCMIAIHRRVAAQGVHTGVDLLRRNDLTPSPDTLSNPRVLLSASLCTKAARASISLTNYISREHTPLLGTLIYYPVVASITLSNCVIHNPQDICGSYYLQLVDHTERFLASLSYYKYFDGIKRLVKQCAEYRSIAEAAIKAAL</sequence>
<feature type="domain" description="Xylanolytic transcriptional activator regulatory" evidence="4">
    <location>
        <begin position="255"/>
        <end position="328"/>
    </location>
</feature>
<dbReference type="PANTHER" id="PTHR46910">
    <property type="entry name" value="TRANSCRIPTION FACTOR PDR1"/>
    <property type="match status" value="1"/>
</dbReference>
<keyword evidence="2" id="KW-0804">Transcription</keyword>
<dbReference type="Pfam" id="PF04082">
    <property type="entry name" value="Fungal_trans"/>
    <property type="match status" value="1"/>
</dbReference>
<name>A0A5N6U143_ASPAV</name>
<dbReference type="AlphaFoldDB" id="A0A5N6U143"/>
<evidence type="ECO:0000259" key="4">
    <source>
        <dbReference type="SMART" id="SM00906"/>
    </source>
</evidence>
<dbReference type="InterPro" id="IPR050987">
    <property type="entry name" value="AtrR-like"/>
</dbReference>
<dbReference type="GO" id="GO:0006351">
    <property type="term" value="P:DNA-templated transcription"/>
    <property type="evidence" value="ECO:0007669"/>
    <property type="project" value="InterPro"/>
</dbReference>
<keyword evidence="3" id="KW-0539">Nucleus</keyword>
<dbReference type="EMBL" id="ML742055">
    <property type="protein sequence ID" value="KAE8152302.1"/>
    <property type="molecule type" value="Genomic_DNA"/>
</dbReference>
<proteinExistence type="predicted"/>
<organism evidence="5 6">
    <name type="scientific">Aspergillus avenaceus</name>
    <dbReference type="NCBI Taxonomy" id="36643"/>
    <lineage>
        <taxon>Eukaryota</taxon>
        <taxon>Fungi</taxon>
        <taxon>Dikarya</taxon>
        <taxon>Ascomycota</taxon>
        <taxon>Pezizomycotina</taxon>
        <taxon>Eurotiomycetes</taxon>
        <taxon>Eurotiomycetidae</taxon>
        <taxon>Eurotiales</taxon>
        <taxon>Aspergillaceae</taxon>
        <taxon>Aspergillus</taxon>
        <taxon>Aspergillus subgen. Circumdati</taxon>
    </lineage>
</organism>